<reference evidence="1 2" key="1">
    <citation type="journal article" date="2015" name="Genome Announc.">
        <title>Expanding the biotechnology potential of lactobacilli through comparative genomics of 213 strains and associated genera.</title>
        <authorList>
            <person name="Sun Z."/>
            <person name="Harris H.M."/>
            <person name="McCann A."/>
            <person name="Guo C."/>
            <person name="Argimon S."/>
            <person name="Zhang W."/>
            <person name="Yang X."/>
            <person name="Jeffery I.B."/>
            <person name="Cooney J.C."/>
            <person name="Kagawa T.F."/>
            <person name="Liu W."/>
            <person name="Song Y."/>
            <person name="Salvetti E."/>
            <person name="Wrobel A."/>
            <person name="Rasinkangas P."/>
            <person name="Parkhill J."/>
            <person name="Rea M.C."/>
            <person name="O'Sullivan O."/>
            <person name="Ritari J."/>
            <person name="Douillard F.P."/>
            <person name="Paul Ross R."/>
            <person name="Yang R."/>
            <person name="Briner A.E."/>
            <person name="Felis G.E."/>
            <person name="de Vos W.M."/>
            <person name="Barrangou R."/>
            <person name="Klaenhammer T.R."/>
            <person name="Caufield P.W."/>
            <person name="Cui Y."/>
            <person name="Zhang H."/>
            <person name="O'Toole P.W."/>
        </authorList>
    </citation>
    <scope>NUCLEOTIDE SEQUENCE [LARGE SCALE GENOMIC DNA]</scope>
    <source>
        <strain evidence="1 2">DSM 21376</strain>
    </source>
</reference>
<dbReference type="eggNOG" id="ENOG502ZQXD">
    <property type="taxonomic scope" value="Bacteria"/>
</dbReference>
<evidence type="ECO:0000313" key="2">
    <source>
        <dbReference type="Proteomes" id="UP000050961"/>
    </source>
</evidence>
<protein>
    <recommendedName>
        <fullName evidence="3">DUF3173 domain-containing protein</fullName>
    </recommendedName>
</protein>
<organism evidence="1 2">
    <name type="scientific">Liquorilactobacillus sucicola DSM 21376 = JCM 15457</name>
    <dbReference type="NCBI Taxonomy" id="1423806"/>
    <lineage>
        <taxon>Bacteria</taxon>
        <taxon>Bacillati</taxon>
        <taxon>Bacillota</taxon>
        <taxon>Bacilli</taxon>
        <taxon>Lactobacillales</taxon>
        <taxon>Lactobacillaceae</taxon>
        <taxon>Liquorilactobacillus</taxon>
    </lineage>
</organism>
<evidence type="ECO:0008006" key="3">
    <source>
        <dbReference type="Google" id="ProtNLM"/>
    </source>
</evidence>
<dbReference type="STRING" id="1423806.FD15_GL000829"/>
<dbReference type="PATRIC" id="fig|1423806.3.peg.842"/>
<sequence length="76" mass="8586">MEVGYMLNTVDFNDLRKMGFPENQARRIIRMAKKNLVSKGYGFYNGRRVGRVPISAVAEIIGIPLDQVEKGDRNGN</sequence>
<proteinExistence type="predicted"/>
<name>A0A0R2DU92_9LACO</name>
<evidence type="ECO:0000313" key="1">
    <source>
        <dbReference type="EMBL" id="KRN07544.1"/>
    </source>
</evidence>
<dbReference type="EMBL" id="AYZF01000002">
    <property type="protein sequence ID" value="KRN07544.1"/>
    <property type="molecule type" value="Genomic_DNA"/>
</dbReference>
<dbReference type="Pfam" id="PF11372">
    <property type="entry name" value="DUF3173"/>
    <property type="match status" value="1"/>
</dbReference>
<dbReference type="InterPro" id="IPR021512">
    <property type="entry name" value="DUF3173"/>
</dbReference>
<gene>
    <name evidence="1" type="ORF">FD15_GL000829</name>
</gene>
<dbReference type="AlphaFoldDB" id="A0A0R2DU92"/>
<accession>A0A0R2DU92</accession>
<comment type="caution">
    <text evidence="1">The sequence shown here is derived from an EMBL/GenBank/DDBJ whole genome shotgun (WGS) entry which is preliminary data.</text>
</comment>
<dbReference type="Proteomes" id="UP000050961">
    <property type="component" value="Unassembled WGS sequence"/>
</dbReference>
<keyword evidence="2" id="KW-1185">Reference proteome</keyword>